<dbReference type="InterPro" id="IPR004843">
    <property type="entry name" value="Calcineurin-like_PHP"/>
</dbReference>
<dbReference type="Pfam" id="PF00149">
    <property type="entry name" value="Metallophos"/>
    <property type="match status" value="1"/>
</dbReference>
<dbReference type="PANTHER" id="PTHR30337:SF0">
    <property type="entry name" value="NUCLEASE SBCCD SUBUNIT D"/>
    <property type="match status" value="1"/>
</dbReference>
<comment type="similarity">
    <text evidence="1 7">Belongs to the SbcD family.</text>
</comment>
<keyword evidence="7" id="KW-0235">DNA replication</keyword>
<dbReference type="GO" id="GO:0006260">
    <property type="term" value="P:DNA replication"/>
    <property type="evidence" value="ECO:0007669"/>
    <property type="project" value="UniProtKB-KW"/>
</dbReference>
<keyword evidence="11" id="KW-1185">Reference proteome</keyword>
<dbReference type="RefSeq" id="WP_309852400.1">
    <property type="nucleotide sequence ID" value="NZ_BAAAIU010000004.1"/>
</dbReference>
<dbReference type="GO" id="GO:0006310">
    <property type="term" value="P:DNA recombination"/>
    <property type="evidence" value="ECO:0007669"/>
    <property type="project" value="UniProtKB-KW"/>
</dbReference>
<keyword evidence="4 7" id="KW-0540">Nuclease</keyword>
<reference evidence="10" key="1">
    <citation type="submission" date="2023-07" db="EMBL/GenBank/DDBJ databases">
        <title>Sequencing the genomes of 1000 actinobacteria strains.</title>
        <authorList>
            <person name="Klenk H.-P."/>
        </authorList>
    </citation>
    <scope>NUCLEOTIDE SEQUENCE</scope>
    <source>
        <strain evidence="10">DSM 13988</strain>
    </source>
</reference>
<keyword evidence="6 7" id="KW-0269">Exonuclease</keyword>
<dbReference type="GO" id="GO:0008408">
    <property type="term" value="F:3'-5' exonuclease activity"/>
    <property type="evidence" value="ECO:0007669"/>
    <property type="project" value="InterPro"/>
</dbReference>
<evidence type="ECO:0000313" key="11">
    <source>
        <dbReference type="Proteomes" id="UP001247307"/>
    </source>
</evidence>
<dbReference type="GO" id="GO:0004519">
    <property type="term" value="F:endonuclease activity"/>
    <property type="evidence" value="ECO:0007669"/>
    <property type="project" value="UniProtKB-KW"/>
</dbReference>
<evidence type="ECO:0000256" key="2">
    <source>
        <dbReference type="ARBA" id="ARBA00011322"/>
    </source>
</evidence>
<dbReference type="EMBL" id="JAVDUI010000001">
    <property type="protein sequence ID" value="MDR6892803.1"/>
    <property type="molecule type" value="Genomic_DNA"/>
</dbReference>
<organism evidence="10 11">
    <name type="scientific">Falsarthrobacter nasiphocae</name>
    <dbReference type="NCBI Taxonomy" id="189863"/>
    <lineage>
        <taxon>Bacteria</taxon>
        <taxon>Bacillati</taxon>
        <taxon>Actinomycetota</taxon>
        <taxon>Actinomycetes</taxon>
        <taxon>Micrococcales</taxon>
        <taxon>Micrococcaceae</taxon>
        <taxon>Falsarthrobacter</taxon>
    </lineage>
</organism>
<evidence type="ECO:0000259" key="8">
    <source>
        <dbReference type="Pfam" id="PF00149"/>
    </source>
</evidence>
<dbReference type="SUPFAM" id="SSF56300">
    <property type="entry name" value="Metallo-dependent phosphatases"/>
    <property type="match status" value="1"/>
</dbReference>
<keyword evidence="5 7" id="KW-0378">Hydrolase</keyword>
<dbReference type="InterPro" id="IPR026843">
    <property type="entry name" value="SbcD_C"/>
</dbReference>
<evidence type="ECO:0000256" key="1">
    <source>
        <dbReference type="ARBA" id="ARBA00010555"/>
    </source>
</evidence>
<dbReference type="InterPro" id="IPR029052">
    <property type="entry name" value="Metallo-depent_PP-like"/>
</dbReference>
<name>A0AAE3YFE4_9MICC</name>
<keyword evidence="7" id="KW-0233">DNA recombination</keyword>
<comment type="subunit">
    <text evidence="2 7">Heterodimer of SbcC and SbcD.</text>
</comment>
<dbReference type="Proteomes" id="UP001247307">
    <property type="component" value="Unassembled WGS sequence"/>
</dbReference>
<evidence type="ECO:0000256" key="5">
    <source>
        <dbReference type="ARBA" id="ARBA00022801"/>
    </source>
</evidence>
<dbReference type="NCBIfam" id="TIGR00619">
    <property type="entry name" value="sbcd"/>
    <property type="match status" value="1"/>
</dbReference>
<dbReference type="InterPro" id="IPR004593">
    <property type="entry name" value="SbcD"/>
</dbReference>
<sequence>MRIFHTSDWHLGRQFHGASLRESFESWASFVVETVRERAVDVLVIAGDVYDRAYPPVWAVELVDETLARVRDAGAAVVLSPGNHDSATRLGFGASILRHGGVHIGADVHRIGEPVTLTGRSGAAVDFFMLPFLDTSLLRVARPEWLEARLGEEPADTESIHRAALETMRDAAKPGRPAVVLAHSFVRGGTSTDSEREIRPEVRQGGLGEIPAGLFEGFAYAALGHLHRRQRIADSVRYSGSPIPFSFSEAGHRKGGLMVEVSPGGDTSISEVDFRGFRAVSRIEGTLEELLADPALAAAEEHFVSATLTDTERPAEPMRRLRTRFPLALEIRTPNIEMASAGGYAQRVRRATSRGDVVEMFYSFVRGRALDAEERPIVASVLEDVAAAERSA</sequence>
<comment type="function">
    <text evidence="7">SbcCD cleaves DNA hairpin structures. These structures can inhibit DNA replication and are intermediates in certain DNA recombination reactions. The complex acts as a 3'-&gt;5' double strand exonuclease that can open hairpins. It also has a 5' single-strand endonuclease activity.</text>
</comment>
<protein>
    <recommendedName>
        <fullName evidence="3 7">Nuclease SbcCD subunit D</fullName>
    </recommendedName>
</protein>
<proteinExistence type="inferred from homology"/>
<evidence type="ECO:0000256" key="6">
    <source>
        <dbReference type="ARBA" id="ARBA00022839"/>
    </source>
</evidence>
<accession>A0AAE3YFE4</accession>
<keyword evidence="7" id="KW-0255">Endonuclease</keyword>
<evidence type="ECO:0000256" key="7">
    <source>
        <dbReference type="RuleBase" id="RU363069"/>
    </source>
</evidence>
<dbReference type="AlphaFoldDB" id="A0AAE3YFE4"/>
<feature type="domain" description="Nuclease SbcCD subunit D C-terminal" evidence="9">
    <location>
        <begin position="277"/>
        <end position="348"/>
    </location>
</feature>
<comment type="caution">
    <text evidence="10">The sequence shown here is derived from an EMBL/GenBank/DDBJ whole genome shotgun (WGS) entry which is preliminary data.</text>
</comment>
<evidence type="ECO:0000256" key="3">
    <source>
        <dbReference type="ARBA" id="ARBA00013365"/>
    </source>
</evidence>
<evidence type="ECO:0000313" key="10">
    <source>
        <dbReference type="EMBL" id="MDR6892803.1"/>
    </source>
</evidence>
<dbReference type="InterPro" id="IPR041796">
    <property type="entry name" value="Mre11_N"/>
</dbReference>
<dbReference type="CDD" id="cd00840">
    <property type="entry name" value="MPP_Mre11_N"/>
    <property type="match status" value="1"/>
</dbReference>
<evidence type="ECO:0000256" key="4">
    <source>
        <dbReference type="ARBA" id="ARBA00022722"/>
    </source>
</evidence>
<feature type="domain" description="Calcineurin-like phosphoesterase" evidence="8">
    <location>
        <begin position="1"/>
        <end position="227"/>
    </location>
</feature>
<evidence type="ECO:0000259" key="9">
    <source>
        <dbReference type="Pfam" id="PF12320"/>
    </source>
</evidence>
<dbReference type="InterPro" id="IPR050535">
    <property type="entry name" value="DNA_Repair-Maintenance_Comp"/>
</dbReference>
<dbReference type="Gene3D" id="3.60.21.10">
    <property type="match status" value="1"/>
</dbReference>
<gene>
    <name evidence="7" type="primary">sbcD</name>
    <name evidence="10" type="ORF">J2S35_001743</name>
</gene>
<dbReference type="Pfam" id="PF12320">
    <property type="entry name" value="SbcD_C"/>
    <property type="match status" value="1"/>
</dbReference>
<dbReference type="PANTHER" id="PTHR30337">
    <property type="entry name" value="COMPONENT OF ATP-DEPENDENT DSDNA EXONUCLEASE"/>
    <property type="match status" value="1"/>
</dbReference>